<feature type="transmembrane region" description="Helical" evidence="1">
    <location>
        <begin position="49"/>
        <end position="68"/>
    </location>
</feature>
<keyword evidence="1" id="KW-1133">Transmembrane helix</keyword>
<evidence type="ECO:0000313" key="3">
    <source>
        <dbReference type="Proteomes" id="UP000182054"/>
    </source>
</evidence>
<dbReference type="EMBL" id="FOJN01000011">
    <property type="protein sequence ID" value="SFA57002.1"/>
    <property type="molecule type" value="Genomic_DNA"/>
</dbReference>
<organism evidence="2 3">
    <name type="scientific">Rhodococcoides kroppenstedtii</name>
    <dbReference type="NCBI Taxonomy" id="293050"/>
    <lineage>
        <taxon>Bacteria</taxon>
        <taxon>Bacillati</taxon>
        <taxon>Actinomycetota</taxon>
        <taxon>Actinomycetes</taxon>
        <taxon>Mycobacteriales</taxon>
        <taxon>Nocardiaceae</taxon>
        <taxon>Rhodococcoides</taxon>
    </lineage>
</organism>
<dbReference type="AlphaFoldDB" id="A0A1I0TZ07"/>
<dbReference type="GeneID" id="85486628"/>
<dbReference type="Proteomes" id="UP000182054">
    <property type="component" value="Unassembled WGS sequence"/>
</dbReference>
<keyword evidence="1" id="KW-0472">Membrane</keyword>
<name>A0A1I0TZ07_9NOCA</name>
<reference evidence="2 3" key="1">
    <citation type="submission" date="2016-10" db="EMBL/GenBank/DDBJ databases">
        <authorList>
            <person name="de Groot N.N."/>
        </authorList>
    </citation>
    <scope>NUCLEOTIDE SEQUENCE [LARGE SCALE GENOMIC DNA]</scope>
    <source>
        <strain evidence="2 3">DSM 44908</strain>
    </source>
</reference>
<keyword evidence="1" id="KW-0812">Transmembrane</keyword>
<dbReference type="RefSeq" id="WP_068365275.1">
    <property type="nucleotide sequence ID" value="NZ_FOJN01000011.1"/>
</dbReference>
<accession>A0A1I0TZ07</accession>
<evidence type="ECO:0000313" key="2">
    <source>
        <dbReference type="EMBL" id="SFA57002.1"/>
    </source>
</evidence>
<feature type="transmembrane region" description="Helical" evidence="1">
    <location>
        <begin position="24"/>
        <end position="43"/>
    </location>
</feature>
<evidence type="ECO:0000256" key="1">
    <source>
        <dbReference type="SAM" id="Phobius"/>
    </source>
</evidence>
<proteinExistence type="predicted"/>
<protein>
    <submittedName>
        <fullName evidence="2">Uncharacterized protein</fullName>
    </submittedName>
</protein>
<sequence length="79" mass="8653">MTENMPPMRPVHDNAPAETKRSPLYYAYGVLVGLGASTTTFSWSSVGLYPLAGALVLVGAIALGREFVQRRSRRRTADR</sequence>
<gene>
    <name evidence="2" type="ORF">SAMN05444374_11153</name>
</gene>